<evidence type="ECO:0000313" key="1">
    <source>
        <dbReference type="EMBL" id="KAI0054071.1"/>
    </source>
</evidence>
<gene>
    <name evidence="1" type="ORF">FA95DRAFT_35836</name>
</gene>
<keyword evidence="2" id="KW-1185">Reference proteome</keyword>
<organism evidence="1 2">
    <name type="scientific">Auriscalpium vulgare</name>
    <dbReference type="NCBI Taxonomy" id="40419"/>
    <lineage>
        <taxon>Eukaryota</taxon>
        <taxon>Fungi</taxon>
        <taxon>Dikarya</taxon>
        <taxon>Basidiomycota</taxon>
        <taxon>Agaricomycotina</taxon>
        <taxon>Agaricomycetes</taxon>
        <taxon>Russulales</taxon>
        <taxon>Auriscalpiaceae</taxon>
        <taxon>Auriscalpium</taxon>
    </lineage>
</organism>
<comment type="caution">
    <text evidence="1">The sequence shown here is derived from an EMBL/GenBank/DDBJ whole genome shotgun (WGS) entry which is preliminary data.</text>
</comment>
<reference evidence="1" key="1">
    <citation type="submission" date="2021-02" db="EMBL/GenBank/DDBJ databases">
        <authorList>
            <consortium name="DOE Joint Genome Institute"/>
            <person name="Ahrendt S."/>
            <person name="Looney B.P."/>
            <person name="Miyauchi S."/>
            <person name="Morin E."/>
            <person name="Drula E."/>
            <person name="Courty P.E."/>
            <person name="Chicoki N."/>
            <person name="Fauchery L."/>
            <person name="Kohler A."/>
            <person name="Kuo A."/>
            <person name="Labutti K."/>
            <person name="Pangilinan J."/>
            <person name="Lipzen A."/>
            <person name="Riley R."/>
            <person name="Andreopoulos W."/>
            <person name="He G."/>
            <person name="Johnson J."/>
            <person name="Barry K.W."/>
            <person name="Grigoriev I.V."/>
            <person name="Nagy L."/>
            <person name="Hibbett D."/>
            <person name="Henrissat B."/>
            <person name="Matheny P.B."/>
            <person name="Labbe J."/>
            <person name="Martin F."/>
        </authorList>
    </citation>
    <scope>NUCLEOTIDE SEQUENCE</scope>
    <source>
        <strain evidence="1">FP105234-sp</strain>
    </source>
</reference>
<protein>
    <submittedName>
        <fullName evidence="1">Uncharacterized protein</fullName>
    </submittedName>
</protein>
<evidence type="ECO:0000313" key="2">
    <source>
        <dbReference type="Proteomes" id="UP000814033"/>
    </source>
</evidence>
<proteinExistence type="predicted"/>
<name>A0ACB8SDS9_9AGAM</name>
<sequence length="561" mass="63148">MEALTYRLDNVTLAEHVAGGRTAPFSSEMRRLATLLPRLQSSMLRAQNAAASIHRLPIEILAHIFGIAGMKGWQSLGLQPSRITTQLSMVCHHWRQVALGFPNLWSTIYLHDGAIYDFQFATLCLERSKHAPLSIIISTLFRGAQIANFFAPYSSRIHEISILVPFKYSSSNVPLYLLSTCAFQAPKLQTLRLCTAMWGSMECPTLPTLFGGDIPNVTHLQVESFSSWPGHSFTGLTHLALGSQSQYDVRPPMDAFLDFLEANPRLEELLLDDAGPVDGLQIDRKVALPHLRLAYFITTLPERGMPACVLPHLILSADCSIRTYRDMNPSRLDELLPSPFPLGVAPAGGALSVDRMWLREDSYEFGETALRYSAVSRSAGISTSYRLRGSDPRSSWPEGALLIFLKAVPRPQIRQLRISMAVTLNSFAEKEWRNVFDRLPGLQELTVQEHHLPSILRALMHREPTQHRGLPCPLLSTLYLLRTRDLDCDQLMRFGEDRLAPWRVFKRLVISPSAEISVCDVQRLCSVFPRVDILKRHEEPIFEEPVEMTRPPFGKDTSIVC</sequence>
<dbReference type="Proteomes" id="UP000814033">
    <property type="component" value="Unassembled WGS sequence"/>
</dbReference>
<reference evidence="1" key="2">
    <citation type="journal article" date="2022" name="New Phytol.">
        <title>Evolutionary transition to the ectomycorrhizal habit in the genomes of a hyperdiverse lineage of mushroom-forming fungi.</title>
        <authorList>
            <person name="Looney B."/>
            <person name="Miyauchi S."/>
            <person name="Morin E."/>
            <person name="Drula E."/>
            <person name="Courty P.E."/>
            <person name="Kohler A."/>
            <person name="Kuo A."/>
            <person name="LaButti K."/>
            <person name="Pangilinan J."/>
            <person name="Lipzen A."/>
            <person name="Riley R."/>
            <person name="Andreopoulos W."/>
            <person name="He G."/>
            <person name="Johnson J."/>
            <person name="Nolan M."/>
            <person name="Tritt A."/>
            <person name="Barry K.W."/>
            <person name="Grigoriev I.V."/>
            <person name="Nagy L.G."/>
            <person name="Hibbett D."/>
            <person name="Henrissat B."/>
            <person name="Matheny P.B."/>
            <person name="Labbe J."/>
            <person name="Martin F.M."/>
        </authorList>
    </citation>
    <scope>NUCLEOTIDE SEQUENCE</scope>
    <source>
        <strain evidence="1">FP105234-sp</strain>
    </source>
</reference>
<accession>A0ACB8SDS9</accession>
<dbReference type="EMBL" id="MU275838">
    <property type="protein sequence ID" value="KAI0054071.1"/>
    <property type="molecule type" value="Genomic_DNA"/>
</dbReference>